<keyword evidence="2" id="KW-1185">Reference proteome</keyword>
<feature type="non-terminal residue" evidence="1">
    <location>
        <position position="181"/>
    </location>
</feature>
<protein>
    <submittedName>
        <fullName evidence="1">Uncharacterized protein</fullName>
    </submittedName>
</protein>
<organism evidence="1 2">
    <name type="scientific">Collybia nuda</name>
    <dbReference type="NCBI Taxonomy" id="64659"/>
    <lineage>
        <taxon>Eukaryota</taxon>
        <taxon>Fungi</taxon>
        <taxon>Dikarya</taxon>
        <taxon>Basidiomycota</taxon>
        <taxon>Agaricomycotina</taxon>
        <taxon>Agaricomycetes</taxon>
        <taxon>Agaricomycetidae</taxon>
        <taxon>Agaricales</taxon>
        <taxon>Tricholomatineae</taxon>
        <taxon>Clitocybaceae</taxon>
        <taxon>Collybia</taxon>
    </lineage>
</organism>
<gene>
    <name evidence="1" type="ORF">BDZ94DRAFT_1269178</name>
</gene>
<name>A0A9P5Y0E6_9AGAR</name>
<proteinExistence type="predicted"/>
<evidence type="ECO:0000313" key="1">
    <source>
        <dbReference type="EMBL" id="KAF9459016.1"/>
    </source>
</evidence>
<evidence type="ECO:0000313" key="2">
    <source>
        <dbReference type="Proteomes" id="UP000807353"/>
    </source>
</evidence>
<accession>A0A9P5Y0E6</accession>
<comment type="caution">
    <text evidence="1">The sequence shown here is derived from an EMBL/GenBank/DDBJ whole genome shotgun (WGS) entry which is preliminary data.</text>
</comment>
<dbReference type="Proteomes" id="UP000807353">
    <property type="component" value="Unassembled WGS sequence"/>
</dbReference>
<sequence length="181" mass="20292">MAVQILSSTELTLPSLPLNVWDSLEAFTDLTTLTLTGPIFSSQCLLVMKCLKQLQQLDVLVGDVDTNLLDTWTDSVNPEQLEDLTLRTPINNLELLFRAMTLPSLTSFTLMLEVDNHSDLHWAGDYRYGDYQEGLYSLLCRSRTPLGHFVLNGISIKAVDLEAIRNTVTSRKTEVCITDVN</sequence>
<dbReference type="AlphaFoldDB" id="A0A9P5Y0E6"/>
<dbReference type="EMBL" id="MU150325">
    <property type="protein sequence ID" value="KAF9459016.1"/>
    <property type="molecule type" value="Genomic_DNA"/>
</dbReference>
<reference evidence="1" key="1">
    <citation type="submission" date="2020-11" db="EMBL/GenBank/DDBJ databases">
        <authorList>
            <consortium name="DOE Joint Genome Institute"/>
            <person name="Ahrendt S."/>
            <person name="Riley R."/>
            <person name="Andreopoulos W."/>
            <person name="Labutti K."/>
            <person name="Pangilinan J."/>
            <person name="Ruiz-Duenas F.J."/>
            <person name="Barrasa J.M."/>
            <person name="Sanchez-Garcia M."/>
            <person name="Camarero S."/>
            <person name="Miyauchi S."/>
            <person name="Serrano A."/>
            <person name="Linde D."/>
            <person name="Babiker R."/>
            <person name="Drula E."/>
            <person name="Ayuso-Fernandez I."/>
            <person name="Pacheco R."/>
            <person name="Padilla G."/>
            <person name="Ferreira P."/>
            <person name="Barriuso J."/>
            <person name="Kellner H."/>
            <person name="Castanera R."/>
            <person name="Alfaro M."/>
            <person name="Ramirez L."/>
            <person name="Pisabarro A.G."/>
            <person name="Kuo A."/>
            <person name="Tritt A."/>
            <person name="Lipzen A."/>
            <person name="He G."/>
            <person name="Yan M."/>
            <person name="Ng V."/>
            <person name="Cullen D."/>
            <person name="Martin F."/>
            <person name="Rosso M.-N."/>
            <person name="Henrissat B."/>
            <person name="Hibbett D."/>
            <person name="Martinez A.T."/>
            <person name="Grigoriev I.V."/>
        </authorList>
    </citation>
    <scope>NUCLEOTIDE SEQUENCE</scope>
    <source>
        <strain evidence="1">CBS 247.69</strain>
    </source>
</reference>